<keyword evidence="2 3" id="KW-0862">Zinc</keyword>
<evidence type="ECO:0000313" key="5">
    <source>
        <dbReference type="EMBL" id="TMS39944.1"/>
    </source>
</evidence>
<dbReference type="InterPro" id="IPR006026">
    <property type="entry name" value="Peptidase_Metallo"/>
</dbReference>
<organism evidence="5">
    <name type="scientific">Steinernema carpocapsae</name>
    <name type="common">Entomopathogenic nematode</name>
    <dbReference type="NCBI Taxonomy" id="34508"/>
    <lineage>
        <taxon>Eukaryota</taxon>
        <taxon>Metazoa</taxon>
        <taxon>Ecdysozoa</taxon>
        <taxon>Nematoda</taxon>
        <taxon>Chromadorea</taxon>
        <taxon>Rhabditida</taxon>
        <taxon>Tylenchina</taxon>
        <taxon>Panagrolaimomorpha</taxon>
        <taxon>Strongyloidoidea</taxon>
        <taxon>Steinernematidae</taxon>
        <taxon>Steinernema</taxon>
    </lineage>
</organism>
<feature type="binding site" evidence="2">
    <location>
        <position position="132"/>
    </location>
    <ligand>
        <name>Zn(2+)</name>
        <dbReference type="ChEBI" id="CHEBI:29105"/>
        <note>catalytic</note>
    </ligand>
</feature>
<dbReference type="EC" id="3.4.24.-" evidence="3"/>
<keyword evidence="1" id="KW-1015">Disulfide bond</keyword>
<keyword evidence="2 3" id="KW-0479">Metal-binding</keyword>
<dbReference type="SMART" id="SM00235">
    <property type="entry name" value="ZnMc"/>
    <property type="match status" value="1"/>
</dbReference>
<reference evidence="5" key="1">
    <citation type="submission" date="2013-11" db="EMBL/GenBank/DDBJ databases">
        <authorList>
            <person name="Sternberg P."/>
            <person name="Dillman A."/>
            <person name="Macchietto M."/>
        </authorList>
    </citation>
    <scope>NUCLEOTIDE SEQUENCE</scope>
    <source>
        <strain evidence="5">ALL</strain>
    </source>
</reference>
<gene>
    <name evidence="5" type="ORF">L596_006391</name>
</gene>
<dbReference type="SUPFAM" id="SSF55486">
    <property type="entry name" value="Metalloproteases ('zincins'), catalytic domain"/>
    <property type="match status" value="1"/>
</dbReference>
<keyword evidence="2 3" id="KW-0378">Hydrolase</keyword>
<feature type="binding site" evidence="2">
    <location>
        <position position="122"/>
    </location>
    <ligand>
        <name>Zn(2+)</name>
        <dbReference type="ChEBI" id="CHEBI:29105"/>
        <note>catalytic</note>
    </ligand>
</feature>
<feature type="binding site" evidence="2">
    <location>
        <position position="126"/>
    </location>
    <ligand>
        <name>Zn(2+)</name>
        <dbReference type="ChEBI" id="CHEBI:29105"/>
        <note>catalytic</note>
    </ligand>
</feature>
<dbReference type="PROSITE" id="PS51864">
    <property type="entry name" value="ASTACIN"/>
    <property type="match status" value="1"/>
</dbReference>
<dbReference type="EMBL" id="AZBU02000001">
    <property type="protein sequence ID" value="TMS39944.1"/>
    <property type="molecule type" value="Genomic_DNA"/>
</dbReference>
<accession>A0A4U8V440</accession>
<evidence type="ECO:0000256" key="2">
    <source>
        <dbReference type="PROSITE-ProRule" id="PRU01211"/>
    </source>
</evidence>
<dbReference type="Gene3D" id="3.40.390.10">
    <property type="entry name" value="Collagenase (Catalytic Domain)"/>
    <property type="match status" value="1"/>
</dbReference>
<evidence type="ECO:0000256" key="3">
    <source>
        <dbReference type="RuleBase" id="RU361183"/>
    </source>
</evidence>
<comment type="caution">
    <text evidence="2">Lacks conserved residue(s) required for the propagation of feature annotation.</text>
</comment>
<proteinExistence type="predicted"/>
<feature type="signal peptide" evidence="3">
    <location>
        <begin position="1"/>
        <end position="22"/>
    </location>
</feature>
<feature type="chain" id="PRO_5021039950" description="Metalloendopeptidase" evidence="3">
    <location>
        <begin position="23"/>
        <end position="268"/>
    </location>
</feature>
<dbReference type="PRINTS" id="PR00480">
    <property type="entry name" value="ASTACIN"/>
</dbReference>
<dbReference type="PANTHER" id="PTHR10127:SF852">
    <property type="entry name" value="ZINC METALLOPROTEINASE NAS-12"/>
    <property type="match status" value="1"/>
</dbReference>
<dbReference type="GO" id="GO:0004222">
    <property type="term" value="F:metalloendopeptidase activity"/>
    <property type="evidence" value="ECO:0007669"/>
    <property type="project" value="UniProtKB-UniRule"/>
</dbReference>
<dbReference type="InterPro" id="IPR024079">
    <property type="entry name" value="MetalloPept_cat_dom_sf"/>
</dbReference>
<dbReference type="InterPro" id="IPR001506">
    <property type="entry name" value="Peptidase_M12A"/>
</dbReference>
<feature type="domain" description="Peptidase M12A" evidence="4">
    <location>
        <begin position="81"/>
        <end position="229"/>
    </location>
</feature>
<dbReference type="PANTHER" id="PTHR10127">
    <property type="entry name" value="DISCOIDIN, CUB, EGF, LAMININ , AND ZINC METALLOPROTEASE DOMAIN CONTAINING"/>
    <property type="match status" value="1"/>
</dbReference>
<dbReference type="GO" id="GO:0006508">
    <property type="term" value="P:proteolysis"/>
    <property type="evidence" value="ECO:0007669"/>
    <property type="project" value="UniProtKB-KW"/>
</dbReference>
<dbReference type="AlphaFoldDB" id="A0A4U8V440"/>
<evidence type="ECO:0000259" key="4">
    <source>
        <dbReference type="PROSITE" id="PS51864"/>
    </source>
</evidence>
<keyword evidence="3" id="KW-0732">Signal</keyword>
<reference evidence="5" key="2">
    <citation type="journal article" date="2015" name="Genome Biol.">
        <title>Comparative genomics of Steinernema reveals deeply conserved gene regulatory networks.</title>
        <authorList>
            <person name="Dillman A.R."/>
            <person name="Macchietto M."/>
            <person name="Porter C.F."/>
            <person name="Rogers A."/>
            <person name="Williams B."/>
            <person name="Antoshechkin I."/>
            <person name="Lee M.M."/>
            <person name="Goodwin Z."/>
            <person name="Lu X."/>
            <person name="Lewis E.E."/>
            <person name="Goodrich-Blair H."/>
            <person name="Stock S.P."/>
            <person name="Adams B.J."/>
            <person name="Sternberg P.W."/>
            <person name="Mortazavi A."/>
        </authorList>
    </citation>
    <scope>NUCLEOTIDE SEQUENCE [LARGE SCALE GENOMIC DNA]</scope>
    <source>
        <strain evidence="5">ALL</strain>
    </source>
</reference>
<dbReference type="Pfam" id="PF01400">
    <property type="entry name" value="Astacin"/>
    <property type="match status" value="1"/>
</dbReference>
<comment type="cofactor">
    <cofactor evidence="2 3">
        <name>Zn(2+)</name>
        <dbReference type="ChEBI" id="CHEBI:29105"/>
    </cofactor>
    <text evidence="2 3">Binds 1 zinc ion per subunit.</text>
</comment>
<comment type="caution">
    <text evidence="5">The sequence shown here is derived from an EMBL/GenBank/DDBJ whole genome shotgun (WGS) entry which is preliminary data.</text>
</comment>
<name>A0A4U8V440_STECR</name>
<dbReference type="OrthoDB" id="291007at2759"/>
<keyword evidence="2 3" id="KW-0482">Metalloprotease</keyword>
<protein>
    <recommendedName>
        <fullName evidence="3">Metalloendopeptidase</fullName>
        <ecNumber evidence="3">3.4.24.-</ecNumber>
    </recommendedName>
</protein>
<sequence>MASGVWLLRCSILVVLLTVCKGRRSLWEINAHLGSDVLKSEGPKGDSRVMMAAIRKNTGSERWPGNVIPYQLSSNYNQAQTNEIDYLFIEPLDGCYSFVGRIGGEQKMSLAVDCLVDYIIWHEMLHVVGFEHEHQRPDRDRYIRVLFDNVSPDQIGNFDKIPDRDLERYDHEYDYKSIMHYDSAAFGMWDPIRGRRKQTMVPIRVVKLIDNMYLTQLDIKKLNDIGNCSVRQRSGLTSCVDKRNDCLSYLKTMQDYCAKTCNLCHGRL</sequence>
<dbReference type="STRING" id="34508.A0A4U8V440"/>
<evidence type="ECO:0000256" key="1">
    <source>
        <dbReference type="ARBA" id="ARBA00023157"/>
    </source>
</evidence>
<keyword evidence="2 3" id="KW-0645">Protease</keyword>
<dbReference type="GO" id="GO:0008270">
    <property type="term" value="F:zinc ion binding"/>
    <property type="evidence" value="ECO:0007669"/>
    <property type="project" value="UniProtKB-UniRule"/>
</dbReference>
<reference evidence="5" key="3">
    <citation type="journal article" date="2019" name="G3 (Bethesda)">
        <title>Hybrid Assembly of the Genome of the Entomopathogenic Nematode Steinernema carpocapsae Identifies the X-Chromosome.</title>
        <authorList>
            <person name="Serra L."/>
            <person name="Macchietto M."/>
            <person name="Macias-Munoz A."/>
            <person name="McGill C.J."/>
            <person name="Rodriguez I.M."/>
            <person name="Rodriguez B."/>
            <person name="Murad R."/>
            <person name="Mortazavi A."/>
        </authorList>
    </citation>
    <scope>NUCLEOTIDE SEQUENCE [LARGE SCALE GENOMIC DNA]</scope>
    <source>
        <strain evidence="5">ALL</strain>
    </source>
</reference>
<feature type="active site" evidence="2">
    <location>
        <position position="123"/>
    </location>
</feature>